<proteinExistence type="predicted"/>
<name>A0A6S8IQ78_DUNTE</name>
<feature type="region of interest" description="Disordered" evidence="1">
    <location>
        <begin position="144"/>
        <end position="238"/>
    </location>
</feature>
<gene>
    <name evidence="2" type="ORF">DTER00134_LOCUS6386</name>
</gene>
<feature type="region of interest" description="Disordered" evidence="1">
    <location>
        <begin position="263"/>
        <end position="316"/>
    </location>
</feature>
<feature type="compositionally biased region" description="Low complexity" evidence="1">
    <location>
        <begin position="271"/>
        <end position="283"/>
    </location>
</feature>
<feature type="region of interest" description="Disordered" evidence="1">
    <location>
        <begin position="340"/>
        <end position="420"/>
    </location>
</feature>
<dbReference type="EMBL" id="HBIP01011380">
    <property type="protein sequence ID" value="CAE0491313.1"/>
    <property type="molecule type" value="Transcribed_RNA"/>
</dbReference>
<protein>
    <submittedName>
        <fullName evidence="2">Uncharacterized protein</fullName>
    </submittedName>
</protein>
<feature type="compositionally biased region" description="Polar residues" evidence="1">
    <location>
        <begin position="112"/>
        <end position="125"/>
    </location>
</feature>
<feature type="region of interest" description="Disordered" evidence="1">
    <location>
        <begin position="1"/>
        <end position="132"/>
    </location>
</feature>
<organism evidence="2">
    <name type="scientific">Dunaliella tertiolecta</name>
    <name type="common">Green alga</name>
    <dbReference type="NCBI Taxonomy" id="3047"/>
    <lineage>
        <taxon>Eukaryota</taxon>
        <taxon>Viridiplantae</taxon>
        <taxon>Chlorophyta</taxon>
        <taxon>core chlorophytes</taxon>
        <taxon>Chlorophyceae</taxon>
        <taxon>CS clade</taxon>
        <taxon>Chlamydomonadales</taxon>
        <taxon>Dunaliellaceae</taxon>
        <taxon>Dunaliella</taxon>
    </lineage>
</organism>
<feature type="compositionally biased region" description="Pro residues" evidence="1">
    <location>
        <begin position="372"/>
        <end position="381"/>
    </location>
</feature>
<feature type="compositionally biased region" description="Low complexity" evidence="1">
    <location>
        <begin position="300"/>
        <end position="316"/>
    </location>
</feature>
<evidence type="ECO:0000313" key="2">
    <source>
        <dbReference type="EMBL" id="CAE0491313.1"/>
    </source>
</evidence>
<feature type="compositionally biased region" description="Polar residues" evidence="1">
    <location>
        <begin position="1"/>
        <end position="14"/>
    </location>
</feature>
<sequence length="420" mass="45121">MSGTILRQASVQDNSSSGIPGGSMGSVVDLAQDSPLGLGATAQRQHHKQAEVIDLSSNDSEEDVCGEGEDKAAQQASGLGSRKRSLWGEVSHGSGLPGASRQAGGVLGAEGSSRTRGQQEIQGTQPLAPPAARRHLRVKLPSHMRSPAGQAAPSLSGPSLAHLNLMAPSQQTGPPADAATNGGIHECPIQGSIPCPSSSDVLPSQSNHPSHQGLPAAPMYGHCAGHPSMRLPSGREAYQEQGVCTNNQQQAQGQVPAGQLLHREQHHQQHHQQQQQEQQQPQHGMLQDALPPPWVPQPVHLQHQQLGCQQGRPHHLSLGLGLQQPLEQQQQQQQLLHPLEQPQQHQPHPQQHLQQSHGVCNPARQRRRLNPPSLPRNPPVQPHAQGSHHRSGGSRPQVSVNRIETQQRPSKRMTASLAHR</sequence>
<accession>A0A6S8IQ78</accession>
<reference evidence="2" key="1">
    <citation type="submission" date="2021-01" db="EMBL/GenBank/DDBJ databases">
        <authorList>
            <person name="Corre E."/>
            <person name="Pelletier E."/>
            <person name="Niang G."/>
            <person name="Scheremetjew M."/>
            <person name="Finn R."/>
            <person name="Kale V."/>
            <person name="Holt S."/>
            <person name="Cochrane G."/>
            <person name="Meng A."/>
            <person name="Brown T."/>
            <person name="Cohen L."/>
        </authorList>
    </citation>
    <scope>NUCLEOTIDE SEQUENCE</scope>
    <source>
        <strain evidence="2">CCMP1320</strain>
    </source>
</reference>
<feature type="compositionally biased region" description="Low complexity" evidence="1">
    <location>
        <begin position="340"/>
        <end position="357"/>
    </location>
</feature>
<feature type="compositionally biased region" description="Polar residues" evidence="1">
    <location>
        <begin position="195"/>
        <end position="210"/>
    </location>
</feature>
<feature type="compositionally biased region" description="Polar residues" evidence="1">
    <location>
        <begin position="394"/>
        <end position="408"/>
    </location>
</feature>
<evidence type="ECO:0000256" key="1">
    <source>
        <dbReference type="SAM" id="MobiDB-lite"/>
    </source>
</evidence>
<dbReference type="AlphaFoldDB" id="A0A6S8IQ78"/>